<dbReference type="GO" id="GO:0005794">
    <property type="term" value="C:Golgi apparatus"/>
    <property type="evidence" value="ECO:0007669"/>
    <property type="project" value="UniProtKB-SubCell"/>
</dbReference>
<dbReference type="GO" id="GO:0000149">
    <property type="term" value="F:SNARE binding"/>
    <property type="evidence" value="ECO:0007669"/>
    <property type="project" value="TreeGrafter"/>
</dbReference>
<dbReference type="GO" id="GO:0005545">
    <property type="term" value="F:1-phosphatidylinositol binding"/>
    <property type="evidence" value="ECO:0007669"/>
    <property type="project" value="InterPro"/>
</dbReference>
<dbReference type="PANTHER" id="PTHR22951:SF89">
    <property type="entry name" value="OS05G0549000 PROTEIN"/>
    <property type="match status" value="1"/>
</dbReference>
<name>A0AAQ3NJZ9_VIGMU</name>
<dbReference type="Pfam" id="PF07651">
    <property type="entry name" value="ANTH"/>
    <property type="match status" value="1"/>
</dbReference>
<feature type="domain" description="ENTH" evidence="5">
    <location>
        <begin position="1"/>
        <end position="52"/>
    </location>
</feature>
<dbReference type="GO" id="GO:0048268">
    <property type="term" value="P:clathrin coat assembly"/>
    <property type="evidence" value="ECO:0007669"/>
    <property type="project" value="InterPro"/>
</dbReference>
<dbReference type="SUPFAM" id="SSF48464">
    <property type="entry name" value="ENTH/VHS domain"/>
    <property type="match status" value="1"/>
</dbReference>
<dbReference type="GO" id="GO:0030136">
    <property type="term" value="C:clathrin-coated vesicle"/>
    <property type="evidence" value="ECO:0007669"/>
    <property type="project" value="UniProtKB-SubCell"/>
</dbReference>
<comment type="subcellular location">
    <subcellularLocation>
        <location evidence="1">Cytoplasmic vesicle</location>
        <location evidence="1">Clathrin-coated vesicle</location>
    </subcellularLocation>
    <subcellularLocation>
        <location evidence="2">Golgi apparatus</location>
    </subcellularLocation>
</comment>
<dbReference type="GO" id="GO:0072583">
    <property type="term" value="P:clathrin-dependent endocytosis"/>
    <property type="evidence" value="ECO:0007669"/>
    <property type="project" value="InterPro"/>
</dbReference>
<keyword evidence="7" id="KW-1185">Reference proteome</keyword>
<dbReference type="InterPro" id="IPR014712">
    <property type="entry name" value="ANTH_dom_sf"/>
</dbReference>
<proteinExistence type="predicted"/>
<keyword evidence="3" id="KW-0333">Golgi apparatus</keyword>
<dbReference type="Gene3D" id="1.20.58.150">
    <property type="entry name" value="ANTH domain"/>
    <property type="match status" value="1"/>
</dbReference>
<dbReference type="Gene3D" id="1.25.40.90">
    <property type="match status" value="1"/>
</dbReference>
<dbReference type="InterPro" id="IPR011417">
    <property type="entry name" value="ANTH_dom"/>
</dbReference>
<evidence type="ECO:0000256" key="4">
    <source>
        <dbReference type="ARBA" id="ARBA00023329"/>
    </source>
</evidence>
<dbReference type="GO" id="GO:0006900">
    <property type="term" value="P:vesicle budding from membrane"/>
    <property type="evidence" value="ECO:0007669"/>
    <property type="project" value="TreeGrafter"/>
</dbReference>
<dbReference type="FunFam" id="1.20.58.150:FF:000003">
    <property type="entry name" value="Putative clathrin assembly protein"/>
    <property type="match status" value="1"/>
</dbReference>
<accession>A0AAQ3NJZ9</accession>
<gene>
    <name evidence="6" type="ORF">V8G54_015312</name>
</gene>
<dbReference type="InterPro" id="IPR013809">
    <property type="entry name" value="ENTH"/>
</dbReference>
<evidence type="ECO:0000256" key="1">
    <source>
        <dbReference type="ARBA" id="ARBA00004132"/>
    </source>
</evidence>
<dbReference type="AlphaFoldDB" id="A0AAQ3NJZ9"/>
<sequence>MDALLYTAKRRCVGVGVESSDGTAWDCSAWVRTYALYLEERLECFSILKYDIEVERLPKPVAGQDKGYSRTRDLNSEELLEQLPALQQLLYCLVGCRPEGAAVSSYVIQYALALVLKESFKIYCAINDGIINLVDKFFEMPRHEAIKAFDVYRRAGQQAESLSDFYEICKRLEIARNFQFPVLREPPVSFLVTMEDYIKDAPRLLAVSSEPLLLTYRPDDVPTIEYDKLSQEQEPSVPVDDVVSNSELAPPPPSHNYFEIGDLLGLNDSTSETSLIEERNAHALVIVPTEIDSRADPARDFDPTGWELALVSPPSTTISSVNETQLFGSLDETFRKLLFGVKCDVLRKYSAGRLNSLTLNSSYDQGAYRYPQQSVFGVPAPNPFEVQDPFVLSTSTPLPPNVQIATISQQHINLYGHYQPYQPLQQQMLMSPANPFEDAGYGAFPVHPVSHVHNNNPFGSTGMI</sequence>
<reference evidence="6 7" key="1">
    <citation type="journal article" date="2023" name="Life. Sci Alliance">
        <title>Evolutionary insights into 3D genome organization and epigenetic landscape of Vigna mungo.</title>
        <authorList>
            <person name="Junaid A."/>
            <person name="Singh B."/>
            <person name="Bhatia S."/>
        </authorList>
    </citation>
    <scope>NUCLEOTIDE SEQUENCE [LARGE SCALE GENOMIC DNA]</scope>
    <source>
        <strain evidence="6">Urdbean</strain>
    </source>
</reference>
<dbReference type="GO" id="GO:0032050">
    <property type="term" value="F:clathrin heavy chain binding"/>
    <property type="evidence" value="ECO:0007669"/>
    <property type="project" value="TreeGrafter"/>
</dbReference>
<keyword evidence="4" id="KW-0968">Cytoplasmic vesicle</keyword>
<dbReference type="Proteomes" id="UP001374535">
    <property type="component" value="Chromosome 5"/>
</dbReference>
<dbReference type="InterPro" id="IPR045192">
    <property type="entry name" value="AP180-like"/>
</dbReference>
<dbReference type="InterPro" id="IPR008942">
    <property type="entry name" value="ENTH_VHS"/>
</dbReference>
<dbReference type="SUPFAM" id="SSF89009">
    <property type="entry name" value="GAT-like domain"/>
    <property type="match status" value="1"/>
</dbReference>
<dbReference type="PANTHER" id="PTHR22951">
    <property type="entry name" value="CLATHRIN ASSEMBLY PROTEIN"/>
    <property type="match status" value="1"/>
</dbReference>
<evidence type="ECO:0000256" key="2">
    <source>
        <dbReference type="ARBA" id="ARBA00004555"/>
    </source>
</evidence>
<dbReference type="PROSITE" id="PS50942">
    <property type="entry name" value="ENTH"/>
    <property type="match status" value="1"/>
</dbReference>
<dbReference type="EMBL" id="CP144696">
    <property type="protein sequence ID" value="WVZ10782.1"/>
    <property type="molecule type" value="Genomic_DNA"/>
</dbReference>
<protein>
    <recommendedName>
        <fullName evidence="5">ENTH domain-containing protein</fullName>
    </recommendedName>
</protein>
<evidence type="ECO:0000259" key="5">
    <source>
        <dbReference type="PROSITE" id="PS50942"/>
    </source>
</evidence>
<organism evidence="6 7">
    <name type="scientific">Vigna mungo</name>
    <name type="common">Black gram</name>
    <name type="synonym">Phaseolus mungo</name>
    <dbReference type="NCBI Taxonomy" id="3915"/>
    <lineage>
        <taxon>Eukaryota</taxon>
        <taxon>Viridiplantae</taxon>
        <taxon>Streptophyta</taxon>
        <taxon>Embryophyta</taxon>
        <taxon>Tracheophyta</taxon>
        <taxon>Spermatophyta</taxon>
        <taxon>Magnoliopsida</taxon>
        <taxon>eudicotyledons</taxon>
        <taxon>Gunneridae</taxon>
        <taxon>Pentapetalae</taxon>
        <taxon>rosids</taxon>
        <taxon>fabids</taxon>
        <taxon>Fabales</taxon>
        <taxon>Fabaceae</taxon>
        <taxon>Papilionoideae</taxon>
        <taxon>50 kb inversion clade</taxon>
        <taxon>NPAAA clade</taxon>
        <taxon>indigoferoid/millettioid clade</taxon>
        <taxon>Phaseoleae</taxon>
        <taxon>Vigna</taxon>
    </lineage>
</organism>
<evidence type="ECO:0000313" key="6">
    <source>
        <dbReference type="EMBL" id="WVZ10782.1"/>
    </source>
</evidence>
<evidence type="ECO:0000313" key="7">
    <source>
        <dbReference type="Proteomes" id="UP001374535"/>
    </source>
</evidence>
<dbReference type="GO" id="GO:0005546">
    <property type="term" value="F:phosphatidylinositol-4,5-bisphosphate binding"/>
    <property type="evidence" value="ECO:0007669"/>
    <property type="project" value="TreeGrafter"/>
</dbReference>
<dbReference type="GO" id="GO:0005905">
    <property type="term" value="C:clathrin-coated pit"/>
    <property type="evidence" value="ECO:0007669"/>
    <property type="project" value="TreeGrafter"/>
</dbReference>
<evidence type="ECO:0000256" key="3">
    <source>
        <dbReference type="ARBA" id="ARBA00023034"/>
    </source>
</evidence>